<feature type="transmembrane region" description="Helical" evidence="13">
    <location>
        <begin position="96"/>
        <end position="118"/>
    </location>
</feature>
<name>A0ABY1CA43_9FIRM</name>
<dbReference type="Pfam" id="PF01554">
    <property type="entry name" value="MatE"/>
    <property type="match status" value="2"/>
</dbReference>
<keyword evidence="11 13" id="KW-0472">Membrane</keyword>
<dbReference type="RefSeq" id="WP_100042461.1">
    <property type="nucleotide sequence ID" value="NZ_LT630003.1"/>
</dbReference>
<evidence type="ECO:0000256" key="1">
    <source>
        <dbReference type="ARBA" id="ARBA00003408"/>
    </source>
</evidence>
<feature type="transmembrane region" description="Helical" evidence="13">
    <location>
        <begin position="54"/>
        <end position="76"/>
    </location>
</feature>
<feature type="transmembrane region" description="Helical" evidence="13">
    <location>
        <begin position="386"/>
        <end position="405"/>
    </location>
</feature>
<sequence>MEIDMTKGNPSRIILKFFIPLFIGDLLQQFYSIIDAIVIGKFVGTDAFAAVGSSSAVTVFITSILLGLAMGASAIFSQLYGGGQYDELKKTISTALIFLFSVSVLITVVTSIFLPQIIALYQMPEKTAVYAADYLKYVFYGFIFVGMYNAFAFLLRSFGDSKTPLYFLIASCISNLILDLIFVVVFHMGTAGAAIATLLTQGFAAIGCGIYTIKRMKFLNFKREDLIFSKSAFNKIATFSVLTALQQSISSFGMMLIQGLVNTFGSTVMAAFAACSKIDSVANAPLQDLGNSFSTYTAQNEGAGETKRIREGFHATSRIIIILSAVISIVAFIFAPNLITLFVNKNATEVIAVGVGYLRIVSIFYVLLGFIVMFYGFFRGLGAIKISILMTIVSQGLRVLLAYSLAPVRGFSGVCWAIVVGWFLSDLLGFYMYKKVMLQKKAS</sequence>
<evidence type="ECO:0000256" key="9">
    <source>
        <dbReference type="ARBA" id="ARBA00022989"/>
    </source>
</evidence>
<keyword evidence="6" id="KW-0050">Antiport</keyword>
<keyword evidence="7" id="KW-1003">Cell membrane</keyword>
<keyword evidence="9 13" id="KW-1133">Transmembrane helix</keyword>
<feature type="transmembrane region" description="Helical" evidence="13">
    <location>
        <begin position="138"/>
        <end position="158"/>
    </location>
</feature>
<dbReference type="PIRSF" id="PIRSF006603">
    <property type="entry name" value="DinF"/>
    <property type="match status" value="1"/>
</dbReference>
<evidence type="ECO:0000256" key="6">
    <source>
        <dbReference type="ARBA" id="ARBA00022449"/>
    </source>
</evidence>
<gene>
    <name evidence="14" type="ORF">SAMN02745906_2430</name>
</gene>
<protein>
    <recommendedName>
        <fullName evidence="4">Probable multidrug resistance protein NorM</fullName>
    </recommendedName>
    <alternativeName>
        <fullName evidence="12">Multidrug-efflux transporter</fullName>
    </alternativeName>
</protein>
<reference evidence="14 15" key="1">
    <citation type="submission" date="2016-10" db="EMBL/GenBank/DDBJ databases">
        <authorList>
            <person name="Varghese N."/>
            <person name="Submissions S."/>
        </authorList>
    </citation>
    <scope>NUCLEOTIDE SEQUENCE [LARGE SCALE GENOMIC DNA]</scope>
    <source>
        <strain evidence="14 15">ATCC 19403</strain>
    </source>
</reference>
<feature type="transmembrane region" description="Helical" evidence="13">
    <location>
        <begin position="319"/>
        <end position="339"/>
    </location>
</feature>
<comment type="subcellular location">
    <subcellularLocation>
        <location evidence="2">Cell membrane</location>
        <topology evidence="2">Multi-pass membrane protein</topology>
    </subcellularLocation>
</comment>
<evidence type="ECO:0000256" key="5">
    <source>
        <dbReference type="ARBA" id="ARBA00022448"/>
    </source>
</evidence>
<evidence type="ECO:0000256" key="11">
    <source>
        <dbReference type="ARBA" id="ARBA00023136"/>
    </source>
</evidence>
<dbReference type="Proteomes" id="UP000198970">
    <property type="component" value="Chromosome I"/>
</dbReference>
<feature type="transmembrane region" description="Helical" evidence="13">
    <location>
        <begin position="411"/>
        <end position="433"/>
    </location>
</feature>
<organism evidence="14 15">
    <name type="scientific">Lacrimispora sphenoides JCM 1415</name>
    <dbReference type="NCBI Taxonomy" id="1297793"/>
    <lineage>
        <taxon>Bacteria</taxon>
        <taxon>Bacillati</taxon>
        <taxon>Bacillota</taxon>
        <taxon>Clostridia</taxon>
        <taxon>Lachnospirales</taxon>
        <taxon>Lachnospiraceae</taxon>
        <taxon>Lacrimispora</taxon>
    </lineage>
</organism>
<evidence type="ECO:0000313" key="14">
    <source>
        <dbReference type="EMBL" id="SET85265.1"/>
    </source>
</evidence>
<evidence type="ECO:0000256" key="13">
    <source>
        <dbReference type="SAM" id="Phobius"/>
    </source>
</evidence>
<comment type="function">
    <text evidence="1">Multidrug efflux pump.</text>
</comment>
<keyword evidence="15" id="KW-1185">Reference proteome</keyword>
<evidence type="ECO:0000256" key="4">
    <source>
        <dbReference type="ARBA" id="ARBA00020268"/>
    </source>
</evidence>
<dbReference type="InterPro" id="IPR050222">
    <property type="entry name" value="MATE_MdtK"/>
</dbReference>
<evidence type="ECO:0000256" key="7">
    <source>
        <dbReference type="ARBA" id="ARBA00022475"/>
    </source>
</evidence>
<dbReference type="InterPro" id="IPR002528">
    <property type="entry name" value="MATE_fam"/>
</dbReference>
<evidence type="ECO:0000256" key="12">
    <source>
        <dbReference type="ARBA" id="ARBA00031636"/>
    </source>
</evidence>
<dbReference type="EMBL" id="LT630003">
    <property type="protein sequence ID" value="SET85265.1"/>
    <property type="molecule type" value="Genomic_DNA"/>
</dbReference>
<feature type="transmembrane region" description="Helical" evidence="13">
    <location>
        <begin position="165"/>
        <end position="186"/>
    </location>
</feature>
<dbReference type="InterPro" id="IPR048279">
    <property type="entry name" value="MdtK-like"/>
</dbReference>
<dbReference type="NCBIfam" id="TIGR00797">
    <property type="entry name" value="matE"/>
    <property type="match status" value="1"/>
</dbReference>
<comment type="similarity">
    <text evidence="3">Belongs to the multi antimicrobial extrusion (MATE) (TC 2.A.66.1) family.</text>
</comment>
<feature type="transmembrane region" description="Helical" evidence="13">
    <location>
        <begin position="351"/>
        <end position="374"/>
    </location>
</feature>
<accession>A0ABY1CA43</accession>
<keyword evidence="8 13" id="KW-0812">Transmembrane</keyword>
<evidence type="ECO:0000256" key="3">
    <source>
        <dbReference type="ARBA" id="ARBA00010199"/>
    </source>
</evidence>
<dbReference type="PANTHER" id="PTHR43298">
    <property type="entry name" value="MULTIDRUG RESISTANCE PROTEIN NORM-RELATED"/>
    <property type="match status" value="1"/>
</dbReference>
<keyword evidence="10" id="KW-0406">Ion transport</keyword>
<evidence type="ECO:0000313" key="15">
    <source>
        <dbReference type="Proteomes" id="UP000198970"/>
    </source>
</evidence>
<dbReference type="PANTHER" id="PTHR43298:SF2">
    <property type="entry name" value="FMN_FAD EXPORTER YEEO-RELATED"/>
    <property type="match status" value="1"/>
</dbReference>
<evidence type="ECO:0000256" key="8">
    <source>
        <dbReference type="ARBA" id="ARBA00022692"/>
    </source>
</evidence>
<evidence type="ECO:0000256" key="2">
    <source>
        <dbReference type="ARBA" id="ARBA00004651"/>
    </source>
</evidence>
<evidence type="ECO:0000256" key="10">
    <source>
        <dbReference type="ARBA" id="ARBA00023065"/>
    </source>
</evidence>
<feature type="transmembrane region" description="Helical" evidence="13">
    <location>
        <begin position="192"/>
        <end position="213"/>
    </location>
</feature>
<feature type="transmembrane region" description="Helical" evidence="13">
    <location>
        <begin position="13"/>
        <end position="34"/>
    </location>
</feature>
<dbReference type="CDD" id="cd13138">
    <property type="entry name" value="MATE_yoeA_like"/>
    <property type="match status" value="1"/>
</dbReference>
<keyword evidence="5" id="KW-0813">Transport</keyword>
<proteinExistence type="inferred from homology"/>